<evidence type="ECO:0000313" key="2">
    <source>
        <dbReference type="Proteomes" id="UP000310406"/>
    </source>
</evidence>
<gene>
    <name evidence="1" type="ORF">EZV76_15695</name>
</gene>
<keyword evidence="2" id="KW-1185">Reference proteome</keyword>
<dbReference type="OrthoDB" id="1441767at2"/>
<evidence type="ECO:0000313" key="1">
    <source>
        <dbReference type="EMBL" id="THV57205.1"/>
    </source>
</evidence>
<dbReference type="RefSeq" id="WP_136567505.1">
    <property type="nucleotide sequence ID" value="NZ_SNTZ01000015.1"/>
</dbReference>
<sequence length="110" mass="13545">MSDILENSTYQIQELLVRMERNNKLIQRLAEKLSSYTCEPHDYSCFEKLYELKRSFKRYTTDQKHIMDRLKQKTKQIPEDLDKEIERHFTHFRQLEKDMDSYLLDTDKYS</sequence>
<name>A0A4S8RK67_9FLAO</name>
<accession>A0A4S8RK67</accession>
<dbReference type="AlphaFoldDB" id="A0A4S8RK67"/>
<comment type="caution">
    <text evidence="1">The sequence shown here is derived from an EMBL/GenBank/DDBJ whole genome shotgun (WGS) entry which is preliminary data.</text>
</comment>
<protein>
    <submittedName>
        <fullName evidence="1">Uncharacterized protein</fullName>
    </submittedName>
</protein>
<dbReference type="EMBL" id="SNTZ01000015">
    <property type="protein sequence ID" value="THV57205.1"/>
    <property type="molecule type" value="Genomic_DNA"/>
</dbReference>
<proteinExistence type="predicted"/>
<dbReference type="Proteomes" id="UP000310406">
    <property type="component" value="Unassembled WGS sequence"/>
</dbReference>
<organism evidence="1 2">
    <name type="scientific">Flagellimonas alvinocaridis</name>
    <dbReference type="NCBI Taxonomy" id="2530200"/>
    <lineage>
        <taxon>Bacteria</taxon>
        <taxon>Pseudomonadati</taxon>
        <taxon>Bacteroidota</taxon>
        <taxon>Flavobacteriia</taxon>
        <taxon>Flavobacteriales</taxon>
        <taxon>Flavobacteriaceae</taxon>
        <taxon>Flagellimonas</taxon>
    </lineage>
</organism>
<reference evidence="1 2" key="1">
    <citation type="submission" date="2019-03" db="EMBL/GenBank/DDBJ databases">
        <title>Muricauda SCR12 sp.nov, a marine bacterium isolated from Pacific Ocean:the Okinawa trough.</title>
        <authorList>
            <person name="Liu L."/>
        </authorList>
    </citation>
    <scope>NUCLEOTIDE SEQUENCE [LARGE SCALE GENOMIC DNA]</scope>
    <source>
        <strain evidence="1 2">SCR12</strain>
    </source>
</reference>